<dbReference type="Proteomes" id="UP000494274">
    <property type="component" value="Unassembled WGS sequence"/>
</dbReference>
<evidence type="ECO:0000313" key="5">
    <source>
        <dbReference type="Proteomes" id="UP000494274"/>
    </source>
</evidence>
<evidence type="ECO:0000313" key="4">
    <source>
        <dbReference type="Proteomes" id="UP000494260"/>
    </source>
</evidence>
<evidence type="ECO:0008006" key="6">
    <source>
        <dbReference type="Google" id="ProtNLM"/>
    </source>
</evidence>
<keyword evidence="1" id="KW-1133">Transmembrane helix</keyword>
<dbReference type="AlphaFoldDB" id="A0A6P3AM65"/>
<proteinExistence type="predicted"/>
<organism evidence="3 5">
    <name type="scientific">Burkholderia lata (strain ATCC 17760 / DSM 23089 / LMG 22485 / NCIMB 9086 / R18194 / 383)</name>
    <dbReference type="NCBI Taxonomy" id="482957"/>
    <lineage>
        <taxon>Bacteria</taxon>
        <taxon>Pseudomonadati</taxon>
        <taxon>Pseudomonadota</taxon>
        <taxon>Betaproteobacteria</taxon>
        <taxon>Burkholderiales</taxon>
        <taxon>Burkholderiaceae</taxon>
        <taxon>Burkholderia</taxon>
        <taxon>Burkholderia cepacia complex</taxon>
    </lineage>
</organism>
<keyword evidence="1" id="KW-0472">Membrane</keyword>
<evidence type="ECO:0000313" key="3">
    <source>
        <dbReference type="EMBL" id="VWD48431.1"/>
    </source>
</evidence>
<dbReference type="EMBL" id="CABVQI010000036">
    <property type="protein sequence ID" value="VWD48431.1"/>
    <property type="molecule type" value="Genomic_DNA"/>
</dbReference>
<dbReference type="Proteomes" id="UP000494260">
    <property type="component" value="Unassembled WGS sequence"/>
</dbReference>
<protein>
    <recommendedName>
        <fullName evidence="6">DoxX family protein</fullName>
    </recommendedName>
</protein>
<reference evidence="4 5" key="1">
    <citation type="submission" date="2019-09" db="EMBL/GenBank/DDBJ databases">
        <authorList>
            <person name="Depoorter E."/>
        </authorList>
    </citation>
    <scope>NUCLEOTIDE SEQUENCE [LARGE SCALE GENOMIC DNA]</scope>
    <source>
        <strain evidence="2">R-18109</strain>
        <strain evidence="3">R-18112</strain>
    </source>
</reference>
<feature type="transmembrane region" description="Helical" evidence="1">
    <location>
        <begin position="105"/>
        <end position="124"/>
    </location>
</feature>
<evidence type="ECO:0000313" key="2">
    <source>
        <dbReference type="EMBL" id="VWD43275.1"/>
    </source>
</evidence>
<sequence>MAANNKENTMKRPISLTILAWIIIVTNAITCIYTPFTIGMPTTQALLSHYLLPVWATLGISVILEVVNVVVGIAILKGREWSRKTYIATAVFSFAFSFVNMPASMYAVLIPGVLLFALFVYLMFRRPATAYFQANA</sequence>
<keyword evidence="1" id="KW-0812">Transmembrane</keyword>
<feature type="transmembrane region" description="Helical" evidence="1">
    <location>
        <begin position="52"/>
        <end position="76"/>
    </location>
</feature>
<dbReference type="EMBL" id="CABVQH010000043">
    <property type="protein sequence ID" value="VWD43275.1"/>
    <property type="molecule type" value="Genomic_DNA"/>
</dbReference>
<evidence type="ECO:0000256" key="1">
    <source>
        <dbReference type="SAM" id="Phobius"/>
    </source>
</evidence>
<name>A0A6P3AM65_BURL3</name>
<accession>A0A6P3AM65</accession>
<gene>
    <name evidence="2" type="ORF">BLA18109_07561</name>
    <name evidence="3" type="ORF">BLA18112_07289</name>
</gene>